<dbReference type="InterPro" id="IPR011009">
    <property type="entry name" value="Kinase-like_dom_sf"/>
</dbReference>
<gene>
    <name evidence="14" type="ORF">ZIOFF_051593</name>
</gene>
<dbReference type="InterPro" id="IPR050528">
    <property type="entry name" value="L-type_Lectin-RKs"/>
</dbReference>
<keyword evidence="6" id="KW-0732">Signal</keyword>
<evidence type="ECO:0000256" key="4">
    <source>
        <dbReference type="ARBA" id="ARBA00022475"/>
    </source>
</evidence>
<evidence type="ECO:0000256" key="1">
    <source>
        <dbReference type="ARBA" id="ARBA00004251"/>
    </source>
</evidence>
<evidence type="ECO:0000256" key="3">
    <source>
        <dbReference type="ARBA" id="ARBA00010217"/>
    </source>
</evidence>
<dbReference type="EMBL" id="JACMSC010000014">
    <property type="protein sequence ID" value="KAG6490304.1"/>
    <property type="molecule type" value="Genomic_DNA"/>
</dbReference>
<comment type="similarity">
    <text evidence="3">In the C-terminal section; belongs to the protein kinase superfamily. Ser/Thr protein kinase family.</text>
</comment>
<dbReference type="Gene3D" id="1.10.510.10">
    <property type="entry name" value="Transferase(Phosphotransferase) domain 1"/>
    <property type="match status" value="1"/>
</dbReference>
<dbReference type="FunFam" id="1.10.510.10:FF:000240">
    <property type="entry name" value="Lectin-domain containing receptor kinase A4.3"/>
    <property type="match status" value="1"/>
</dbReference>
<keyword evidence="4" id="KW-1003">Cell membrane</keyword>
<comment type="caution">
    <text evidence="14">The sequence shown here is derived from an EMBL/GenBank/DDBJ whole genome shotgun (WGS) entry which is preliminary data.</text>
</comment>
<dbReference type="SUPFAM" id="SSF56112">
    <property type="entry name" value="Protein kinase-like (PK-like)"/>
    <property type="match status" value="1"/>
</dbReference>
<dbReference type="GO" id="GO:0005524">
    <property type="term" value="F:ATP binding"/>
    <property type="evidence" value="ECO:0007669"/>
    <property type="project" value="UniProtKB-KW"/>
</dbReference>
<evidence type="ECO:0000256" key="5">
    <source>
        <dbReference type="ARBA" id="ARBA00022692"/>
    </source>
</evidence>
<keyword evidence="15" id="KW-1185">Reference proteome</keyword>
<evidence type="ECO:0000256" key="6">
    <source>
        <dbReference type="ARBA" id="ARBA00022729"/>
    </source>
</evidence>
<evidence type="ECO:0000256" key="8">
    <source>
        <dbReference type="ARBA" id="ARBA00022840"/>
    </source>
</evidence>
<keyword evidence="9" id="KW-1133">Transmembrane helix</keyword>
<comment type="similarity">
    <text evidence="2">In the N-terminal section; belongs to the leguminous lectin family.</text>
</comment>
<dbReference type="PROSITE" id="PS50011">
    <property type="entry name" value="PROTEIN_KINASE_DOM"/>
    <property type="match status" value="1"/>
</dbReference>
<proteinExistence type="inferred from homology"/>
<evidence type="ECO:0000313" key="14">
    <source>
        <dbReference type="EMBL" id="KAG6490304.1"/>
    </source>
</evidence>
<keyword evidence="5" id="KW-0812">Transmembrane</keyword>
<protein>
    <recommendedName>
        <fullName evidence="13">Protein kinase domain-containing protein</fullName>
    </recommendedName>
</protein>
<evidence type="ECO:0000256" key="7">
    <source>
        <dbReference type="ARBA" id="ARBA00022741"/>
    </source>
</evidence>
<name>A0A8J5FMA8_ZINOF</name>
<dbReference type="GO" id="GO:0005886">
    <property type="term" value="C:plasma membrane"/>
    <property type="evidence" value="ECO:0007669"/>
    <property type="project" value="UniProtKB-SubCell"/>
</dbReference>
<dbReference type="PANTHER" id="PTHR27007">
    <property type="match status" value="1"/>
</dbReference>
<sequence>MHGNLVELVGWCHRRRRREYLLVYKFMPNRSLDKHLYDPADCMPWPRRYNIAMGLAAALRYLHHECQPNVVHRDVKPSNVMLDSNFNAKLGDFGMARKLDPGEEYRQTTLVTGTPFYVAPEYQRDWQKTDVYSFGIVALEIASGKSIQVDNHLVNWGRDLYDSGQIQTAADPRLNGQFDAEQMKRLLVVGLWCSYPDYVLRPTMQVAIPFLEGAPLRELPPARPSQEYRLYGGPSDEIFASALSNFTTGTAAIMPAPTASLNLAAPAPSSTTFFSTQLDD</sequence>
<keyword evidence="11" id="KW-0675">Receptor</keyword>
<organism evidence="14 15">
    <name type="scientific">Zingiber officinale</name>
    <name type="common">Ginger</name>
    <name type="synonym">Amomum zingiber</name>
    <dbReference type="NCBI Taxonomy" id="94328"/>
    <lineage>
        <taxon>Eukaryota</taxon>
        <taxon>Viridiplantae</taxon>
        <taxon>Streptophyta</taxon>
        <taxon>Embryophyta</taxon>
        <taxon>Tracheophyta</taxon>
        <taxon>Spermatophyta</taxon>
        <taxon>Magnoliopsida</taxon>
        <taxon>Liliopsida</taxon>
        <taxon>Zingiberales</taxon>
        <taxon>Zingiberaceae</taxon>
        <taxon>Zingiber</taxon>
    </lineage>
</organism>
<dbReference type="PROSITE" id="PS00108">
    <property type="entry name" value="PROTEIN_KINASE_ST"/>
    <property type="match status" value="1"/>
</dbReference>
<comment type="subcellular location">
    <subcellularLocation>
        <location evidence="1">Cell membrane</location>
        <topology evidence="1">Single-pass type I membrane protein</topology>
    </subcellularLocation>
</comment>
<dbReference type="AlphaFoldDB" id="A0A8J5FMA8"/>
<dbReference type="InterPro" id="IPR008271">
    <property type="entry name" value="Ser/Thr_kinase_AS"/>
</dbReference>
<evidence type="ECO:0000256" key="2">
    <source>
        <dbReference type="ARBA" id="ARBA00008536"/>
    </source>
</evidence>
<evidence type="ECO:0000256" key="10">
    <source>
        <dbReference type="ARBA" id="ARBA00023136"/>
    </source>
</evidence>
<feature type="domain" description="Protein kinase" evidence="13">
    <location>
        <begin position="1"/>
        <end position="211"/>
    </location>
</feature>
<evidence type="ECO:0000313" key="15">
    <source>
        <dbReference type="Proteomes" id="UP000734854"/>
    </source>
</evidence>
<keyword evidence="10" id="KW-0472">Membrane</keyword>
<keyword evidence="7" id="KW-0547">Nucleotide-binding</keyword>
<dbReference type="Proteomes" id="UP000734854">
    <property type="component" value="Unassembled WGS sequence"/>
</dbReference>
<accession>A0A8J5FMA8</accession>
<keyword evidence="8" id="KW-0067">ATP-binding</keyword>
<evidence type="ECO:0000259" key="13">
    <source>
        <dbReference type="PROSITE" id="PS50011"/>
    </source>
</evidence>
<reference evidence="14 15" key="1">
    <citation type="submission" date="2020-08" db="EMBL/GenBank/DDBJ databases">
        <title>Plant Genome Project.</title>
        <authorList>
            <person name="Zhang R.-G."/>
        </authorList>
    </citation>
    <scope>NUCLEOTIDE SEQUENCE [LARGE SCALE GENOMIC DNA]</scope>
    <source>
        <tissue evidence="14">Rhizome</tissue>
    </source>
</reference>
<dbReference type="GO" id="GO:0004672">
    <property type="term" value="F:protein kinase activity"/>
    <property type="evidence" value="ECO:0007669"/>
    <property type="project" value="InterPro"/>
</dbReference>
<dbReference type="SMART" id="SM00220">
    <property type="entry name" value="S_TKc"/>
    <property type="match status" value="1"/>
</dbReference>
<dbReference type="InterPro" id="IPR000719">
    <property type="entry name" value="Prot_kinase_dom"/>
</dbReference>
<dbReference type="Pfam" id="PF00069">
    <property type="entry name" value="Pkinase"/>
    <property type="match status" value="1"/>
</dbReference>
<evidence type="ECO:0000256" key="11">
    <source>
        <dbReference type="ARBA" id="ARBA00023170"/>
    </source>
</evidence>
<evidence type="ECO:0000256" key="9">
    <source>
        <dbReference type="ARBA" id="ARBA00022989"/>
    </source>
</evidence>
<evidence type="ECO:0000256" key="12">
    <source>
        <dbReference type="ARBA" id="ARBA00023180"/>
    </source>
</evidence>
<dbReference type="GO" id="GO:0002229">
    <property type="term" value="P:defense response to oomycetes"/>
    <property type="evidence" value="ECO:0007669"/>
    <property type="project" value="UniProtKB-ARBA"/>
</dbReference>
<keyword evidence="12" id="KW-0325">Glycoprotein</keyword>